<dbReference type="CDD" id="cd16260">
    <property type="entry name" value="EF4_III"/>
    <property type="match status" value="1"/>
</dbReference>
<dbReference type="OrthoDB" id="1074at2759"/>
<accession>A0A4T0FHW1</accession>
<dbReference type="InterPro" id="IPR035654">
    <property type="entry name" value="LepA_IV"/>
</dbReference>
<dbReference type="FunFam" id="3.30.70.870:FF:000004">
    <property type="entry name" value="Translation factor GUF1, mitochondrial"/>
    <property type="match status" value="1"/>
</dbReference>
<evidence type="ECO:0000256" key="7">
    <source>
        <dbReference type="ARBA" id="ARBA00023134"/>
    </source>
</evidence>
<feature type="binding site" evidence="9">
    <location>
        <begin position="58"/>
        <end position="65"/>
    </location>
    <ligand>
        <name>GTP</name>
        <dbReference type="ChEBI" id="CHEBI:37565"/>
    </ligand>
</feature>
<dbReference type="PRINTS" id="PR00315">
    <property type="entry name" value="ELONGATNFCT"/>
</dbReference>
<evidence type="ECO:0000313" key="11">
    <source>
        <dbReference type="EMBL" id="TIA86286.1"/>
    </source>
</evidence>
<dbReference type="InterPro" id="IPR035647">
    <property type="entry name" value="EFG_III/V"/>
</dbReference>
<evidence type="ECO:0000256" key="4">
    <source>
        <dbReference type="ARBA" id="ARBA00022801"/>
    </source>
</evidence>
<evidence type="ECO:0000256" key="1">
    <source>
        <dbReference type="ARBA" id="ARBA00005454"/>
    </source>
</evidence>
<dbReference type="FunFam" id="3.30.70.2570:FF:000001">
    <property type="entry name" value="Translation factor GUF1, mitochondrial"/>
    <property type="match status" value="1"/>
</dbReference>
<dbReference type="SMART" id="SM00838">
    <property type="entry name" value="EFG_C"/>
    <property type="match status" value="1"/>
</dbReference>
<dbReference type="NCBIfam" id="TIGR01393">
    <property type="entry name" value="lepA"/>
    <property type="match status" value="1"/>
</dbReference>
<dbReference type="InterPro" id="IPR005225">
    <property type="entry name" value="Small_GTP-bd"/>
</dbReference>
<evidence type="ECO:0000256" key="3">
    <source>
        <dbReference type="ARBA" id="ARBA00022792"/>
    </source>
</evidence>
<keyword evidence="7 9" id="KW-0342">GTP-binding</keyword>
<keyword evidence="4 9" id="KW-0378">Hydrolase</keyword>
<dbReference type="GO" id="GO:0045727">
    <property type="term" value="P:positive regulation of translation"/>
    <property type="evidence" value="ECO:0007669"/>
    <property type="project" value="UniProtKB-UniRule"/>
</dbReference>
<dbReference type="Pfam" id="PF06421">
    <property type="entry name" value="LepA_C"/>
    <property type="match status" value="1"/>
</dbReference>
<dbReference type="InterPro" id="IPR038363">
    <property type="entry name" value="LepA_C_sf"/>
</dbReference>
<dbReference type="EMBL" id="SPNW01000084">
    <property type="protein sequence ID" value="TIA86286.1"/>
    <property type="molecule type" value="Genomic_DNA"/>
</dbReference>
<dbReference type="Gene3D" id="3.40.50.300">
    <property type="entry name" value="P-loop containing nucleotide triphosphate hydrolases"/>
    <property type="match status" value="1"/>
</dbReference>
<feature type="domain" description="Tr-type G" evidence="10">
    <location>
        <begin position="49"/>
        <end position="229"/>
    </location>
</feature>
<evidence type="ECO:0000259" key="10">
    <source>
        <dbReference type="PROSITE" id="PS51722"/>
    </source>
</evidence>
<feature type="binding site" evidence="9">
    <location>
        <begin position="176"/>
        <end position="179"/>
    </location>
    <ligand>
        <name>GTP</name>
        <dbReference type="ChEBI" id="CHEBI:37565"/>
    </ligand>
</feature>
<gene>
    <name evidence="11" type="ORF">E3P99_03719</name>
</gene>
<dbReference type="InterPro" id="IPR013842">
    <property type="entry name" value="LepA_CTD"/>
</dbReference>
<dbReference type="Gene3D" id="3.30.70.240">
    <property type="match status" value="1"/>
</dbReference>
<dbReference type="InterPro" id="IPR000795">
    <property type="entry name" value="T_Tr_GTP-bd_dom"/>
</dbReference>
<dbReference type="InterPro" id="IPR027417">
    <property type="entry name" value="P-loop_NTPase"/>
</dbReference>
<evidence type="ECO:0000256" key="8">
    <source>
        <dbReference type="ARBA" id="ARBA00023136"/>
    </source>
</evidence>
<comment type="similarity">
    <text evidence="9">Belongs to the GTP-binding elongation factor family. LepA subfamily.</text>
</comment>
<comment type="caution">
    <text evidence="11">The sequence shown here is derived from an EMBL/GenBank/DDBJ whole genome shotgun (WGS) entry which is preliminary data.</text>
</comment>
<dbReference type="NCBIfam" id="TIGR00231">
    <property type="entry name" value="small_GTP"/>
    <property type="match status" value="1"/>
</dbReference>
<dbReference type="PANTHER" id="PTHR43512:SF7">
    <property type="entry name" value="TRANSLATION FACTOR GUF1, MITOCHONDRIAL"/>
    <property type="match status" value="1"/>
</dbReference>
<keyword evidence="5 9" id="KW-0648">Protein biosynthesis</keyword>
<keyword evidence="2 9" id="KW-0547">Nucleotide-binding</keyword>
<feature type="binding site" evidence="9">
    <location>
        <begin position="122"/>
        <end position="126"/>
    </location>
    <ligand>
        <name>GTP</name>
        <dbReference type="ChEBI" id="CHEBI:37565"/>
    </ligand>
</feature>
<dbReference type="PANTHER" id="PTHR43512">
    <property type="entry name" value="TRANSLATION FACTOR GUF1-RELATED"/>
    <property type="match status" value="1"/>
</dbReference>
<dbReference type="SUPFAM" id="SSF54980">
    <property type="entry name" value="EF-G C-terminal domain-like"/>
    <property type="match status" value="2"/>
</dbReference>
<reference evidence="11 12" key="1">
    <citation type="submission" date="2019-03" db="EMBL/GenBank/DDBJ databases">
        <title>Sequencing 23 genomes of Wallemia ichthyophaga.</title>
        <authorList>
            <person name="Gostincar C."/>
        </authorList>
    </citation>
    <scope>NUCLEOTIDE SEQUENCE [LARGE SCALE GENOMIC DNA]</scope>
    <source>
        <strain evidence="11 12">EXF-5753</strain>
    </source>
</reference>
<dbReference type="FunFam" id="2.40.30.10:FF:000015">
    <property type="entry name" value="Translation factor GUF1, mitochondrial"/>
    <property type="match status" value="1"/>
</dbReference>
<dbReference type="Pfam" id="PF00009">
    <property type="entry name" value="GTP_EFTU"/>
    <property type="match status" value="1"/>
</dbReference>
<comment type="subcellular location">
    <subcellularLocation>
        <location evidence="9">Mitochondrion inner membrane</location>
        <topology evidence="9">Peripheral membrane protein</topology>
        <orientation evidence="9">Matrix side</orientation>
    </subcellularLocation>
</comment>
<dbReference type="GO" id="GO:0097177">
    <property type="term" value="F:mitochondrial ribosome binding"/>
    <property type="evidence" value="ECO:0007669"/>
    <property type="project" value="TreeGrafter"/>
</dbReference>
<evidence type="ECO:0000256" key="2">
    <source>
        <dbReference type="ARBA" id="ARBA00022741"/>
    </source>
</evidence>
<comment type="function">
    <text evidence="9">Promotes mitochondrial protein synthesis. May act as a fidelity factor of the translation reaction, by catalyzing a one-codon backward translocation of tRNAs on improperly translocated ribosomes. Binds to mitochondrial ribosomes in a GTP-dependent manner.</text>
</comment>
<dbReference type="Proteomes" id="UP000310189">
    <property type="component" value="Unassembled WGS sequence"/>
</dbReference>
<keyword evidence="6 9" id="KW-0496">Mitochondrion</keyword>
<dbReference type="SUPFAM" id="SSF52540">
    <property type="entry name" value="P-loop containing nucleoside triphosphate hydrolases"/>
    <property type="match status" value="1"/>
</dbReference>
<comment type="catalytic activity">
    <reaction evidence="9">
        <text>GTP + H2O = GDP + phosphate + H(+)</text>
        <dbReference type="Rhea" id="RHEA:19669"/>
        <dbReference type="ChEBI" id="CHEBI:15377"/>
        <dbReference type="ChEBI" id="CHEBI:15378"/>
        <dbReference type="ChEBI" id="CHEBI:37565"/>
        <dbReference type="ChEBI" id="CHEBI:43474"/>
        <dbReference type="ChEBI" id="CHEBI:58189"/>
        <dbReference type="EC" id="3.6.5.n1"/>
    </reaction>
</comment>
<organism evidence="11 12">
    <name type="scientific">Wallemia hederae</name>
    <dbReference type="NCBI Taxonomy" id="1540922"/>
    <lineage>
        <taxon>Eukaryota</taxon>
        <taxon>Fungi</taxon>
        <taxon>Dikarya</taxon>
        <taxon>Basidiomycota</taxon>
        <taxon>Wallemiomycotina</taxon>
        <taxon>Wallemiomycetes</taxon>
        <taxon>Wallemiales</taxon>
        <taxon>Wallemiaceae</taxon>
        <taxon>Wallemia</taxon>
    </lineage>
</organism>
<evidence type="ECO:0000256" key="6">
    <source>
        <dbReference type="ARBA" id="ARBA00023128"/>
    </source>
</evidence>
<dbReference type="Pfam" id="PF03144">
    <property type="entry name" value="GTP_EFTU_D2"/>
    <property type="match status" value="1"/>
</dbReference>
<dbReference type="Gene3D" id="3.30.70.870">
    <property type="entry name" value="Elongation Factor G (Translational Gtpase), domain 3"/>
    <property type="match status" value="1"/>
</dbReference>
<dbReference type="CDD" id="cd03699">
    <property type="entry name" value="EF4_II"/>
    <property type="match status" value="1"/>
</dbReference>
<dbReference type="SUPFAM" id="SSF50447">
    <property type="entry name" value="Translation proteins"/>
    <property type="match status" value="1"/>
</dbReference>
<protein>
    <recommendedName>
        <fullName evidence="10">Tr-type G domain-containing protein</fullName>
    </recommendedName>
</protein>
<keyword evidence="12" id="KW-1185">Reference proteome</keyword>
<evidence type="ECO:0000313" key="12">
    <source>
        <dbReference type="Proteomes" id="UP000310189"/>
    </source>
</evidence>
<dbReference type="GO" id="GO:0005525">
    <property type="term" value="F:GTP binding"/>
    <property type="evidence" value="ECO:0007669"/>
    <property type="project" value="UniProtKB-UniRule"/>
</dbReference>
<dbReference type="HAMAP" id="MF_00071">
    <property type="entry name" value="LepA"/>
    <property type="match status" value="1"/>
</dbReference>
<dbReference type="PROSITE" id="PS00301">
    <property type="entry name" value="G_TR_1"/>
    <property type="match status" value="1"/>
</dbReference>
<dbReference type="Gene3D" id="2.40.30.10">
    <property type="entry name" value="Translation factors"/>
    <property type="match status" value="1"/>
</dbReference>
<dbReference type="InterPro" id="IPR000640">
    <property type="entry name" value="EFG_V-like"/>
</dbReference>
<dbReference type="InterPro" id="IPR031157">
    <property type="entry name" value="G_TR_CS"/>
</dbReference>
<keyword evidence="8 9" id="KW-0472">Membrane</keyword>
<dbReference type="GO" id="GO:0006412">
    <property type="term" value="P:translation"/>
    <property type="evidence" value="ECO:0007669"/>
    <property type="project" value="UniProtKB-KW"/>
</dbReference>
<dbReference type="FunFam" id="3.40.50.300:FF:000078">
    <property type="entry name" value="Elongation factor 4"/>
    <property type="match status" value="1"/>
</dbReference>
<proteinExistence type="inferred from homology"/>
<dbReference type="Pfam" id="PF00679">
    <property type="entry name" value="EFG_C"/>
    <property type="match status" value="1"/>
</dbReference>
<sequence length="651" mass="72454">MSIFRLACGSIPRPSPTALPIFSSSIRRSQRHISTSQRRSLNMEEYPTERIRNFSVVAHIDHGKSTLSDRLLELTGTIKAGQNQQVLDKLEVERERGITVKANSSSMIYDYKGDKFLLNLIDTPGHVDFSYEVSRSLGACDGALLLVDATQGIQAQTLSVYELASQRNLTIIPVINKIDLPAAEPDAVIEQVVMQFDLDLDSALPISAKSGLNVEQVLEAIVEKIPPPPASEVSPRQQPLKALLFDSYFDKFRGAVSLIKIESGMVQKGDVIVSHHSKSKYTVTEVGVLNPDEKPTTHLQHGQVGYLVCGMKESGEAHIGDTIYKQSQPVDALPGFQPVKPMVFAGVFPVDNKDFLRLEENVKRLTLNDPSVTVHRESSNALGQGCRVGFLGQLHLDVFRQRLEDEHDSEVIITAPTVPYKVVQGGKERVVRVPSEFPEPAELSNRKASLFEPYVNAEIIVPDEYVGSVIELLSAHRGEQVAFSYLENSNPPRVHLKYHIPLAEIVTDFYAKLKSATSGYASFEYQQADYVASDLVKVNMLIHHRPVDALAMIVHRSKSMDVAKHWVKKLKDVIPKQQFEVAIQAAIGQKPIARETIKAMRMNVTEGLYGGHFDRKLKKLNQQKRGKAKLKMKAVGNIHLPQSAFYDLMKS</sequence>
<name>A0A4T0FHW1_9BASI</name>
<dbReference type="InterPro" id="IPR006297">
    <property type="entry name" value="EF-4"/>
</dbReference>
<dbReference type="Gene3D" id="3.30.70.2570">
    <property type="entry name" value="Elongation factor 4, C-terminal domain"/>
    <property type="match status" value="1"/>
</dbReference>
<dbReference type="PROSITE" id="PS51722">
    <property type="entry name" value="G_TR_2"/>
    <property type="match status" value="1"/>
</dbReference>
<evidence type="ECO:0000256" key="9">
    <source>
        <dbReference type="HAMAP-Rule" id="MF_03137"/>
    </source>
</evidence>
<dbReference type="InterPro" id="IPR004161">
    <property type="entry name" value="EFTu-like_2"/>
</dbReference>
<comment type="similarity">
    <text evidence="1">Belongs to the TRAFAC class translation factor GTPase superfamily. Classic translation factor GTPase family. LepA subfamily.</text>
</comment>
<evidence type="ECO:0000256" key="5">
    <source>
        <dbReference type="ARBA" id="ARBA00022917"/>
    </source>
</evidence>
<dbReference type="GO" id="GO:0005743">
    <property type="term" value="C:mitochondrial inner membrane"/>
    <property type="evidence" value="ECO:0007669"/>
    <property type="project" value="UniProtKB-SubCell"/>
</dbReference>
<dbReference type="GO" id="GO:0003924">
    <property type="term" value="F:GTPase activity"/>
    <property type="evidence" value="ECO:0007669"/>
    <property type="project" value="UniProtKB-UniRule"/>
</dbReference>
<dbReference type="CDD" id="cd03709">
    <property type="entry name" value="lepA_C"/>
    <property type="match status" value="1"/>
</dbReference>
<dbReference type="CDD" id="cd01890">
    <property type="entry name" value="LepA"/>
    <property type="match status" value="1"/>
</dbReference>
<dbReference type="AlphaFoldDB" id="A0A4T0FHW1"/>
<dbReference type="FunFam" id="3.30.70.240:FF:000007">
    <property type="entry name" value="Translation factor GUF1, mitochondrial"/>
    <property type="match status" value="1"/>
</dbReference>
<keyword evidence="3 9" id="KW-0999">Mitochondrion inner membrane</keyword>
<dbReference type="GO" id="GO:0005759">
    <property type="term" value="C:mitochondrial matrix"/>
    <property type="evidence" value="ECO:0007669"/>
    <property type="project" value="UniProtKB-UniRule"/>
</dbReference>
<dbReference type="InterPro" id="IPR009000">
    <property type="entry name" value="Transl_B-barrel_sf"/>
</dbReference>